<feature type="region of interest" description="Disordered" evidence="1">
    <location>
        <begin position="444"/>
        <end position="486"/>
    </location>
</feature>
<feature type="region of interest" description="Disordered" evidence="1">
    <location>
        <begin position="66"/>
        <end position="95"/>
    </location>
</feature>
<evidence type="ECO:0000313" key="3">
    <source>
        <dbReference type="Proteomes" id="UP001150217"/>
    </source>
</evidence>
<evidence type="ECO:0000256" key="1">
    <source>
        <dbReference type="SAM" id="MobiDB-lite"/>
    </source>
</evidence>
<comment type="caution">
    <text evidence="2">The sequence shown here is derived from an EMBL/GenBank/DDBJ whole genome shotgun (WGS) entry which is preliminary data.</text>
</comment>
<protein>
    <submittedName>
        <fullName evidence="2">Uncharacterized protein</fullName>
    </submittedName>
</protein>
<organism evidence="2 3">
    <name type="scientific">Lentinula lateritia</name>
    <dbReference type="NCBI Taxonomy" id="40482"/>
    <lineage>
        <taxon>Eukaryota</taxon>
        <taxon>Fungi</taxon>
        <taxon>Dikarya</taxon>
        <taxon>Basidiomycota</taxon>
        <taxon>Agaricomycotina</taxon>
        <taxon>Agaricomycetes</taxon>
        <taxon>Agaricomycetidae</taxon>
        <taxon>Agaricales</taxon>
        <taxon>Marasmiineae</taxon>
        <taxon>Omphalotaceae</taxon>
        <taxon>Lentinula</taxon>
    </lineage>
</organism>
<reference evidence="2" key="1">
    <citation type="submission" date="2022-08" db="EMBL/GenBank/DDBJ databases">
        <title>A Global Phylogenomic Analysis of the Shiitake Genus Lentinula.</title>
        <authorList>
            <consortium name="DOE Joint Genome Institute"/>
            <person name="Sierra-Patev S."/>
            <person name="Min B."/>
            <person name="Naranjo-Ortiz M."/>
            <person name="Looney B."/>
            <person name="Konkel Z."/>
            <person name="Slot J.C."/>
            <person name="Sakamoto Y."/>
            <person name="Steenwyk J.L."/>
            <person name="Rokas A."/>
            <person name="Carro J."/>
            <person name="Camarero S."/>
            <person name="Ferreira P."/>
            <person name="Molpeceres G."/>
            <person name="Ruiz-Duenas F.J."/>
            <person name="Serrano A."/>
            <person name="Henrissat B."/>
            <person name="Drula E."/>
            <person name="Hughes K.W."/>
            <person name="Mata J.L."/>
            <person name="Ishikawa N.K."/>
            <person name="Vargas-Isla R."/>
            <person name="Ushijima S."/>
            <person name="Smith C.A."/>
            <person name="Ahrendt S."/>
            <person name="Andreopoulos W."/>
            <person name="He G."/>
            <person name="Labutti K."/>
            <person name="Lipzen A."/>
            <person name="Ng V."/>
            <person name="Riley R."/>
            <person name="Sandor L."/>
            <person name="Barry K."/>
            <person name="Martinez A.T."/>
            <person name="Xiao Y."/>
            <person name="Gibbons J.G."/>
            <person name="Terashima K."/>
            <person name="Grigoriev I.V."/>
            <person name="Hibbett D.S."/>
        </authorList>
    </citation>
    <scope>NUCLEOTIDE SEQUENCE</scope>
    <source>
        <strain evidence="2">RHP3577 ss4</strain>
    </source>
</reference>
<feature type="compositionally biased region" description="Low complexity" evidence="1">
    <location>
        <begin position="294"/>
        <end position="310"/>
    </location>
</feature>
<feature type="region of interest" description="Disordered" evidence="1">
    <location>
        <begin position="272"/>
        <end position="326"/>
    </location>
</feature>
<sequence>MTNSPTPHTGNSTDINFRGAPINPISVDAGHPKLTIRIPSLVHSHYSKVIFVLTTHKVNGRHLFRSQESATTDLPPTNIPTLPNQDSLSQKKDDHRAKRKKLLIRCVQRLASPPPVVFVSLNEEARATIERSQSTAGLDLQYALIDMDARFEGEEKKEIIPALDEGPFAPETIPSNLRHLTANGGKFQSENDASFEVGIMADDERFIVASTSSSASSTRQGSNAFMSDDDGEGINPYSSPYPQDEPMTQSSFWSPFSYFPRHLIDGPEMTTQAAASGLSASLSPLSTPPPPLPSHSKALSESLPSPRSDYPTPPPSESPCESPTRIPTFNYYGNSLNKLLASHRDDLPPNAPSVLYEPQARSIGKMKMKTHSLPATLANMMEVEVEEGITYGSLESGPSIEVQSEKRQGSNGITLVASAEEDIIMRDNVSESGSTVPVNVVNRSKQGRESSRNALAEGVMDPDAEVESESELCPEEVEVQNEEFTDDEDYVLNHYDLVYPSD</sequence>
<keyword evidence="3" id="KW-1185">Reference proteome</keyword>
<dbReference type="EMBL" id="JANVFT010000024">
    <property type="protein sequence ID" value="KAJ4497052.1"/>
    <property type="molecule type" value="Genomic_DNA"/>
</dbReference>
<gene>
    <name evidence="2" type="ORF">C8R41DRAFT_244910</name>
</gene>
<proteinExistence type="predicted"/>
<feature type="region of interest" description="Disordered" evidence="1">
    <location>
        <begin position="211"/>
        <end position="246"/>
    </location>
</feature>
<name>A0ABQ8VN83_9AGAR</name>
<feature type="compositionally biased region" description="Low complexity" evidence="1">
    <location>
        <begin position="273"/>
        <end position="285"/>
    </location>
</feature>
<feature type="compositionally biased region" description="Acidic residues" evidence="1">
    <location>
        <begin position="460"/>
        <end position="486"/>
    </location>
</feature>
<feature type="compositionally biased region" description="Polar residues" evidence="1">
    <location>
        <begin position="66"/>
        <end position="88"/>
    </location>
</feature>
<feature type="compositionally biased region" description="Polar residues" evidence="1">
    <location>
        <begin position="236"/>
        <end position="246"/>
    </location>
</feature>
<dbReference type="Proteomes" id="UP001150217">
    <property type="component" value="Unassembled WGS sequence"/>
</dbReference>
<accession>A0ABQ8VN83</accession>
<evidence type="ECO:0000313" key="2">
    <source>
        <dbReference type="EMBL" id="KAJ4497052.1"/>
    </source>
</evidence>